<dbReference type="SUPFAM" id="SSF48208">
    <property type="entry name" value="Six-hairpin glycosidases"/>
    <property type="match status" value="1"/>
</dbReference>
<dbReference type="InterPro" id="IPR012341">
    <property type="entry name" value="6hp_glycosidase-like_sf"/>
</dbReference>
<feature type="domain" description="Putative glycogen debranching enzyme N-terminal" evidence="2">
    <location>
        <begin position="18"/>
        <end position="198"/>
    </location>
</feature>
<organism evidence="4 5">
    <name type="scientific">Actinophytocola gossypii</name>
    <dbReference type="NCBI Taxonomy" id="2812003"/>
    <lineage>
        <taxon>Bacteria</taxon>
        <taxon>Bacillati</taxon>
        <taxon>Actinomycetota</taxon>
        <taxon>Actinomycetes</taxon>
        <taxon>Pseudonocardiales</taxon>
        <taxon>Pseudonocardiaceae</taxon>
    </lineage>
</organism>
<proteinExistence type="predicted"/>
<evidence type="ECO:0000259" key="2">
    <source>
        <dbReference type="Pfam" id="PF14742"/>
    </source>
</evidence>
<dbReference type="Pfam" id="PF14742">
    <property type="entry name" value="GDE_N_bis"/>
    <property type="match status" value="1"/>
</dbReference>
<evidence type="ECO:0008006" key="6">
    <source>
        <dbReference type="Google" id="ProtNLM"/>
    </source>
</evidence>
<evidence type="ECO:0000256" key="1">
    <source>
        <dbReference type="SAM" id="MobiDB-lite"/>
    </source>
</evidence>
<dbReference type="InterPro" id="IPR054491">
    <property type="entry name" value="MGH1-like_GH"/>
</dbReference>
<keyword evidence="5" id="KW-1185">Reference proteome</keyword>
<dbReference type="InterPro" id="IPR008928">
    <property type="entry name" value="6-hairpin_glycosidase_sf"/>
</dbReference>
<feature type="compositionally biased region" description="Basic and acidic residues" evidence="1">
    <location>
        <begin position="299"/>
        <end position="321"/>
    </location>
</feature>
<dbReference type="Gene3D" id="1.50.10.10">
    <property type="match status" value="1"/>
</dbReference>
<feature type="domain" description="Mannosylglycerate hydrolase MGH1-like glycoside hydrolase" evidence="3">
    <location>
        <begin position="416"/>
        <end position="567"/>
    </location>
</feature>
<reference evidence="4 5" key="1">
    <citation type="submission" date="2021-02" db="EMBL/GenBank/DDBJ databases">
        <title>Actinophytocola xerophila sp. nov., isolated from soil of cotton cropping field.</title>
        <authorList>
            <person name="Huang R."/>
            <person name="Chen X."/>
            <person name="Ge X."/>
            <person name="Liu W."/>
        </authorList>
    </citation>
    <scope>NUCLEOTIDE SEQUENCE [LARGE SCALE GENOMIC DNA]</scope>
    <source>
        <strain evidence="4 5">S1-96</strain>
    </source>
</reference>
<dbReference type="Proteomes" id="UP001156441">
    <property type="component" value="Unassembled WGS sequence"/>
</dbReference>
<comment type="caution">
    <text evidence="4">The sequence shown here is derived from an EMBL/GenBank/DDBJ whole genome shotgun (WGS) entry which is preliminary data.</text>
</comment>
<evidence type="ECO:0000313" key="5">
    <source>
        <dbReference type="Proteomes" id="UP001156441"/>
    </source>
</evidence>
<name>A0ABT2JEX4_9PSEU</name>
<gene>
    <name evidence="4" type="ORF">JT362_24620</name>
</gene>
<dbReference type="RefSeq" id="WP_260194105.1">
    <property type="nucleotide sequence ID" value="NZ_JAFFZE010000017.1"/>
</dbReference>
<accession>A0ABT2JEX4</accession>
<evidence type="ECO:0000259" key="3">
    <source>
        <dbReference type="Pfam" id="PF22422"/>
    </source>
</evidence>
<evidence type="ECO:0000313" key="4">
    <source>
        <dbReference type="EMBL" id="MCT2586308.1"/>
    </source>
</evidence>
<dbReference type="InterPro" id="IPR032856">
    <property type="entry name" value="GDE_N_bis"/>
</dbReference>
<feature type="region of interest" description="Disordered" evidence="1">
    <location>
        <begin position="296"/>
        <end position="321"/>
    </location>
</feature>
<dbReference type="EMBL" id="JAFFZE010000017">
    <property type="protein sequence ID" value="MCT2586308.1"/>
    <property type="molecule type" value="Genomic_DNA"/>
</dbReference>
<protein>
    <recommendedName>
        <fullName evidence="6">Amylo-alpha-1,6-glucosidase</fullName>
    </recommendedName>
</protein>
<dbReference type="Pfam" id="PF22422">
    <property type="entry name" value="MGH1-like_GH"/>
    <property type="match status" value="1"/>
</dbReference>
<sequence length="671" mass="71246">MSRVFVHELVTGVCAPAAVLSAPDGQLRPSGAQGWLVADVRHLAELTVLVDGAEPHPIGHHQPSAATLRFVGALLGHGDPTADPTVRLERHRTVEPDRLRETVTLVNDARTEVAATLQLRLATDLAPILAIRFPGFPPPRLLPSGDSHGRSLATWTAGSRITTATADRAPDRADAADDHVLLAWDLRVPARGRAAVTLTFHATGDAPLFTAPRSRDLAPLRVTSREPELDRLVATGLDDLSALLLADPDTPDDRFAGAGTPWYFTLFGRDSLWAARFALPLGTDLALGTLRTLARRQGTRHDRETAEQPGKVPHELRQVPAGLDRHAGLPPTYYGTIDATPLWISLLHDAWRWGLPAADVEPLLDPLARALDWILAHGNGFLAYHDESGTGLANQGWKDSADAVQDSAGVLATPPIVLSEAQAYAHRAALDAATLLDAFGRPGAAAARAFADGLRTRFRESFWVDGFPALALDGTGRPVDTLASNLGHLLGTGLLSTAEESTVAGRIAALDSGFGLRTMDPRHPYFNPVGYHTGSVWPHDTAIAVDGLARAGHPETAASLAHGLVRAGTRFAHRLPELYGGWPDALLDYPAACRPQAWSAASAFVLVRAALGLTADVPAGRLTVAPSPAFAAWFPLRVEGLSVGGHALTVEVDRDGRATVASSGPLEVVRD</sequence>